<dbReference type="GO" id="GO:0047334">
    <property type="term" value="F:diphosphate-fructose-6-phosphate 1-phosphotransferase activity"/>
    <property type="evidence" value="ECO:0007669"/>
    <property type="project" value="InterPro"/>
</dbReference>
<dbReference type="PANTHER" id="PTHR13697:SF52">
    <property type="entry name" value="ATP-DEPENDENT 6-PHOSPHOFRUCTOKINASE 3"/>
    <property type="match status" value="1"/>
</dbReference>
<evidence type="ECO:0000256" key="10">
    <source>
        <dbReference type="HAMAP-Rule" id="MF_01976"/>
    </source>
</evidence>
<accession>A0A9J6ZPG6</accession>
<evidence type="ECO:0000256" key="9">
    <source>
        <dbReference type="ARBA" id="ARBA00023152"/>
    </source>
</evidence>
<dbReference type="FunFam" id="3.40.50.460:FF:000002">
    <property type="entry name" value="ATP-dependent 6-phosphofructokinase"/>
    <property type="match status" value="1"/>
</dbReference>
<keyword evidence="10" id="KW-0067">ATP-binding</keyword>
<organism evidence="12 13">
    <name type="scientific">Xiashengella succiniciproducens</name>
    <dbReference type="NCBI Taxonomy" id="2949635"/>
    <lineage>
        <taxon>Bacteria</taxon>
        <taxon>Pseudomonadati</taxon>
        <taxon>Bacteroidota</taxon>
        <taxon>Bacteroidia</taxon>
        <taxon>Marinilabiliales</taxon>
        <taxon>Marinilabiliaceae</taxon>
        <taxon>Xiashengella</taxon>
    </lineage>
</organism>
<dbReference type="InterPro" id="IPR000023">
    <property type="entry name" value="Phosphofructokinase_dom"/>
</dbReference>
<dbReference type="InterPro" id="IPR022953">
    <property type="entry name" value="ATP_PFK"/>
</dbReference>
<keyword evidence="5 10" id="KW-0808">Transferase</keyword>
<dbReference type="Gene3D" id="3.40.50.450">
    <property type="match status" value="1"/>
</dbReference>
<keyword evidence="10" id="KW-0547">Nucleotide-binding</keyword>
<keyword evidence="7 10" id="KW-0418">Kinase</keyword>
<dbReference type="GO" id="GO:0042802">
    <property type="term" value="F:identical protein binding"/>
    <property type="evidence" value="ECO:0007669"/>
    <property type="project" value="TreeGrafter"/>
</dbReference>
<comment type="subunit">
    <text evidence="10">Homodimer or homotetramer.</text>
</comment>
<gene>
    <name evidence="10" type="primary">pfkA</name>
    <name evidence="12" type="ORF">M9189_00285</name>
</gene>
<evidence type="ECO:0000256" key="8">
    <source>
        <dbReference type="ARBA" id="ARBA00022842"/>
    </source>
</evidence>
<feature type="site" description="Important for substrate specificity; cannot use PPi as phosphoryl donor" evidence="10">
    <location>
        <position position="115"/>
    </location>
</feature>
<reference evidence="12" key="2">
    <citation type="submission" date="2022-06" db="EMBL/GenBank/DDBJ databases">
        <title>Xiashengella guii gen. nov. sp. nov., a bacterium isolated form anaerobic digestion tank.</title>
        <authorList>
            <person name="Huang H."/>
        </authorList>
    </citation>
    <scope>NUCLEOTIDE SEQUENCE</scope>
    <source>
        <strain evidence="12">Ai-910</strain>
    </source>
</reference>
<dbReference type="PIRSF" id="PIRSF000532">
    <property type="entry name" value="ATP_PFK_prok"/>
    <property type="match status" value="1"/>
</dbReference>
<dbReference type="GO" id="GO:0005524">
    <property type="term" value="F:ATP binding"/>
    <property type="evidence" value="ECO:0007669"/>
    <property type="project" value="UniProtKB-KW"/>
</dbReference>
<evidence type="ECO:0000256" key="4">
    <source>
        <dbReference type="ARBA" id="ARBA00022490"/>
    </source>
</evidence>
<feature type="binding site" description="in other chain" evidence="10">
    <location>
        <begin position="180"/>
        <end position="182"/>
    </location>
    <ligand>
        <name>substrate</name>
        <note>ligand shared between dimeric partners</note>
    </ligand>
</feature>
<feature type="binding site" evidence="10">
    <location>
        <begin position="113"/>
        <end position="116"/>
    </location>
    <ligand>
        <name>ATP</name>
        <dbReference type="ChEBI" id="CHEBI:30616"/>
    </ligand>
</feature>
<keyword evidence="6 10" id="KW-0479">Metal-binding</keyword>
<dbReference type="GO" id="GO:0005945">
    <property type="term" value="C:6-phosphofructokinase complex"/>
    <property type="evidence" value="ECO:0007669"/>
    <property type="project" value="TreeGrafter"/>
</dbReference>
<dbReference type="GO" id="GO:0006002">
    <property type="term" value="P:fructose 6-phosphate metabolic process"/>
    <property type="evidence" value="ECO:0007669"/>
    <property type="project" value="InterPro"/>
</dbReference>
<feature type="binding site" evidence="10">
    <location>
        <position position="173"/>
    </location>
    <ligand>
        <name>substrate</name>
        <note>ligand shared between dimeric partners</note>
    </ligand>
</feature>
<reference evidence="12" key="1">
    <citation type="submission" date="2022-05" db="EMBL/GenBank/DDBJ databases">
        <authorList>
            <person name="Sun X."/>
        </authorList>
    </citation>
    <scope>NUCLEOTIDE SEQUENCE</scope>
    <source>
        <strain evidence="12">Ai-910</strain>
    </source>
</reference>
<comment type="cofactor">
    <cofactor evidence="1 10">
        <name>Mg(2+)</name>
        <dbReference type="ChEBI" id="CHEBI:18420"/>
    </cofactor>
</comment>
<feature type="domain" description="Phosphofructokinase" evidence="11">
    <location>
        <begin position="7"/>
        <end position="292"/>
    </location>
</feature>
<sequence length="342" mass="36467">MGSKKMRIGILSAGGDCPGINAAIRGVGKTAIVQYDMEVQGIVNGFSGLVETETIELTENLLSGILTLGGTILGTSRLKPFKASVGDEPLDKPGTIKKNYEELGLDALVCIGGNGTQETASLLAKEGLNVVGVPKTIDNDIWGTDVTFGFDTAYHIATEAIDRLHTTANSHKRVMVIEVMGHHAGWIALYSGMSGGGDVILVPEIDYSMESVAECLMERSRVKKPYSIVVVAEGLPKDSKKSAGAYIAKEIRKLTGLETRETILGYTQRGGSPTATDRILATQFGAYAAELIHQRKFGTMVAMRNGAVTSIPLDEVGGKIRLIKPDNKLVEIGRHMGVCFGD</sequence>
<dbReference type="InterPro" id="IPR012003">
    <property type="entry name" value="ATP_PFK_prok-type"/>
</dbReference>
<dbReference type="Gene3D" id="3.40.50.460">
    <property type="entry name" value="Phosphofructokinase domain"/>
    <property type="match status" value="1"/>
</dbReference>
<dbReference type="HAMAP" id="MF_01976">
    <property type="entry name" value="Phosphofructokinase_III"/>
    <property type="match status" value="1"/>
</dbReference>
<feature type="binding site" evidence="10">
    <location>
        <position position="114"/>
    </location>
    <ligand>
        <name>Mg(2+)</name>
        <dbReference type="ChEBI" id="CHEBI:18420"/>
        <note>catalytic</note>
    </ligand>
</feature>
<dbReference type="Pfam" id="PF00365">
    <property type="entry name" value="PFK"/>
    <property type="match status" value="1"/>
</dbReference>
<dbReference type="SUPFAM" id="SSF53784">
    <property type="entry name" value="Phosphofructokinase"/>
    <property type="match status" value="1"/>
</dbReference>
<comment type="subcellular location">
    <subcellularLocation>
        <location evidence="2 10">Cytoplasm</location>
    </subcellularLocation>
</comment>
<dbReference type="GO" id="GO:0070095">
    <property type="term" value="F:fructose-6-phosphate binding"/>
    <property type="evidence" value="ECO:0007669"/>
    <property type="project" value="TreeGrafter"/>
</dbReference>
<dbReference type="GO" id="GO:0048029">
    <property type="term" value="F:monosaccharide binding"/>
    <property type="evidence" value="ECO:0007669"/>
    <property type="project" value="TreeGrafter"/>
</dbReference>
<comment type="catalytic activity">
    <reaction evidence="10">
        <text>beta-D-fructose 6-phosphate + ATP = beta-D-fructose 1,6-bisphosphate + ADP + H(+)</text>
        <dbReference type="Rhea" id="RHEA:16109"/>
        <dbReference type="ChEBI" id="CHEBI:15378"/>
        <dbReference type="ChEBI" id="CHEBI:30616"/>
        <dbReference type="ChEBI" id="CHEBI:32966"/>
        <dbReference type="ChEBI" id="CHEBI:57634"/>
        <dbReference type="ChEBI" id="CHEBI:456216"/>
        <dbReference type="EC" id="2.7.1.11"/>
    </reaction>
</comment>
<dbReference type="KEGG" id="alkq:M9189_00285"/>
<dbReference type="PRINTS" id="PR00476">
    <property type="entry name" value="PHFRCTKINASE"/>
</dbReference>
<comment type="caution">
    <text evidence="10">Lacks conserved residue(s) required for the propagation of feature annotation.</text>
</comment>
<keyword evidence="9 10" id="KW-0324">Glycolysis</keyword>
<comment type="pathway">
    <text evidence="3 10">Carbohydrate degradation; glycolysis; D-glyceraldehyde 3-phosphate and glycerone phosphate from D-glucose: step 3/4.</text>
</comment>
<protein>
    <recommendedName>
        <fullName evidence="10">ATP-dependent 6-phosphofructokinase</fullName>
        <shortName evidence="10">ATP-PFK</shortName>
        <shortName evidence="10">Phosphofructokinase</shortName>
        <ecNumber evidence="10">2.7.1.11</ecNumber>
    </recommendedName>
    <alternativeName>
        <fullName evidence="10">Phosphohexokinase</fullName>
    </alternativeName>
</protein>
<feature type="active site" description="Proton acceptor" evidence="10">
    <location>
        <position position="138"/>
    </location>
</feature>
<evidence type="ECO:0000313" key="12">
    <source>
        <dbReference type="EMBL" id="URW79794.1"/>
    </source>
</evidence>
<feature type="binding site" evidence="10">
    <location>
        <position position="260"/>
    </location>
    <ligand>
        <name>substrate</name>
        <note>ligand shared between dimeric partners</note>
    </ligand>
</feature>
<evidence type="ECO:0000256" key="2">
    <source>
        <dbReference type="ARBA" id="ARBA00004496"/>
    </source>
</evidence>
<evidence type="ECO:0000313" key="13">
    <source>
        <dbReference type="Proteomes" id="UP001056426"/>
    </source>
</evidence>
<dbReference type="GO" id="GO:0016208">
    <property type="term" value="F:AMP binding"/>
    <property type="evidence" value="ECO:0007669"/>
    <property type="project" value="TreeGrafter"/>
</dbReference>
<feature type="binding site" evidence="10">
    <location>
        <begin position="77"/>
        <end position="78"/>
    </location>
    <ligand>
        <name>ATP</name>
        <dbReference type="ChEBI" id="CHEBI:30616"/>
    </ligand>
</feature>
<name>A0A9J6ZPG6_9BACT</name>
<dbReference type="GO" id="GO:0030388">
    <property type="term" value="P:fructose 1,6-bisphosphate metabolic process"/>
    <property type="evidence" value="ECO:0007669"/>
    <property type="project" value="TreeGrafter"/>
</dbReference>
<dbReference type="GO" id="GO:0061621">
    <property type="term" value="P:canonical glycolysis"/>
    <property type="evidence" value="ECO:0007669"/>
    <property type="project" value="TreeGrafter"/>
</dbReference>
<evidence type="ECO:0000256" key="3">
    <source>
        <dbReference type="ARBA" id="ARBA00004679"/>
    </source>
</evidence>
<dbReference type="NCBIfam" id="NF002872">
    <property type="entry name" value="PRK03202.1"/>
    <property type="match status" value="1"/>
</dbReference>
<feature type="binding site" evidence="10">
    <location>
        <position position="15"/>
    </location>
    <ligand>
        <name>ATP</name>
        <dbReference type="ChEBI" id="CHEBI:30616"/>
    </ligand>
</feature>
<evidence type="ECO:0000256" key="7">
    <source>
        <dbReference type="ARBA" id="ARBA00022777"/>
    </source>
</evidence>
<evidence type="ECO:0000256" key="5">
    <source>
        <dbReference type="ARBA" id="ARBA00022679"/>
    </source>
</evidence>
<dbReference type="EMBL" id="CP098400">
    <property type="protein sequence ID" value="URW79794.1"/>
    <property type="molecule type" value="Genomic_DNA"/>
</dbReference>
<comment type="function">
    <text evidence="10">Catalyzes the phosphorylation of D-fructose 6-phosphate to fructose 1,6-bisphosphate by ATP, the first committing step of glycolysis.</text>
</comment>
<dbReference type="EC" id="2.7.1.11" evidence="10"/>
<dbReference type="InterPro" id="IPR012829">
    <property type="entry name" value="Phosphofructokinase_III"/>
</dbReference>
<dbReference type="GO" id="GO:0046872">
    <property type="term" value="F:metal ion binding"/>
    <property type="evidence" value="ECO:0007669"/>
    <property type="project" value="UniProtKB-KW"/>
</dbReference>
<proteinExistence type="inferred from homology"/>
<dbReference type="Proteomes" id="UP001056426">
    <property type="component" value="Chromosome"/>
</dbReference>
<feature type="binding site" description="in other chain" evidence="10">
    <location>
        <position position="233"/>
    </location>
    <ligand>
        <name>substrate</name>
        <note>ligand shared between dimeric partners</note>
    </ligand>
</feature>
<feature type="binding site" description="in other chain" evidence="10">
    <location>
        <begin position="266"/>
        <end position="269"/>
    </location>
    <ligand>
        <name>substrate</name>
        <note>ligand shared between dimeric partners</note>
    </ligand>
</feature>
<dbReference type="InterPro" id="IPR035966">
    <property type="entry name" value="PKF_sf"/>
</dbReference>
<evidence type="ECO:0000259" key="11">
    <source>
        <dbReference type="Pfam" id="PF00365"/>
    </source>
</evidence>
<dbReference type="GO" id="GO:0003872">
    <property type="term" value="F:6-phosphofructokinase activity"/>
    <property type="evidence" value="ECO:0007669"/>
    <property type="project" value="UniProtKB-UniRule"/>
</dbReference>
<keyword evidence="8 10" id="KW-0460">Magnesium</keyword>
<dbReference type="RefSeq" id="WP_250723908.1">
    <property type="nucleotide sequence ID" value="NZ_CP098400.1"/>
</dbReference>
<comment type="similarity">
    <text evidence="10">Belongs to the phosphofructokinase type A (PFKA) family. Mixed-substrate PFK group III subfamily.</text>
</comment>
<keyword evidence="4 10" id="KW-0963">Cytoplasm</keyword>
<feature type="binding site" description="in other chain" evidence="10">
    <location>
        <begin position="136"/>
        <end position="138"/>
    </location>
    <ligand>
        <name>substrate</name>
        <note>ligand shared between dimeric partners</note>
    </ligand>
</feature>
<evidence type="ECO:0000256" key="1">
    <source>
        <dbReference type="ARBA" id="ARBA00001946"/>
    </source>
</evidence>
<keyword evidence="13" id="KW-1185">Reference proteome</keyword>
<dbReference type="PANTHER" id="PTHR13697">
    <property type="entry name" value="PHOSPHOFRUCTOKINASE"/>
    <property type="match status" value="1"/>
</dbReference>
<dbReference type="AlphaFoldDB" id="A0A9J6ZPG6"/>
<evidence type="ECO:0000256" key="6">
    <source>
        <dbReference type="ARBA" id="ARBA00022723"/>
    </source>
</evidence>